<accession>A0AB74L3U0</accession>
<dbReference type="Proteomes" id="UP000315444">
    <property type="component" value="Unassembled WGS sequence"/>
</dbReference>
<protein>
    <submittedName>
        <fullName evidence="1">Uncharacterized protein</fullName>
    </submittedName>
</protein>
<sequence>MSALEHNLLLSCDNKILPLVRLQKQAVRLFLCLFIGYKITDSSLPLKYTLLRQIATQTDKVPPFLKAFVLTLFFAEN</sequence>
<name>A0AB74L3U0_BACFG</name>
<proteinExistence type="predicted"/>
<comment type="caution">
    <text evidence="1">The sequence shown here is derived from an EMBL/GenBank/DDBJ whole genome shotgun (WGS) entry which is preliminary data.</text>
</comment>
<dbReference type="AlphaFoldDB" id="A0AB74L3U0"/>
<reference evidence="1 2" key="1">
    <citation type="submission" date="2019-07" db="EMBL/GenBank/DDBJ databases">
        <title>Genome sequencing of Bacteroides fragilis.</title>
        <authorList>
            <person name="Galasyn E.V."/>
            <person name="Ruoff K.L."/>
            <person name="Price C.E."/>
            <person name="Valls R.A."/>
            <person name="O'Toole G.A."/>
        </authorList>
    </citation>
    <scope>NUCLEOTIDE SEQUENCE [LARGE SCALE GENOMIC DNA]</scope>
    <source>
        <strain evidence="1 2">AD135F_1B</strain>
    </source>
</reference>
<organism evidence="1 2">
    <name type="scientific">Bacteroides fragilis</name>
    <dbReference type="NCBI Taxonomy" id="817"/>
    <lineage>
        <taxon>Bacteria</taxon>
        <taxon>Pseudomonadati</taxon>
        <taxon>Bacteroidota</taxon>
        <taxon>Bacteroidia</taxon>
        <taxon>Bacteroidales</taxon>
        <taxon>Bacteroidaceae</taxon>
        <taxon>Bacteroides</taxon>
    </lineage>
</organism>
<gene>
    <name evidence="1" type="ORF">FSA06_18915</name>
</gene>
<dbReference type="EMBL" id="VOHV01000009">
    <property type="protein sequence ID" value="TWV39385.1"/>
    <property type="molecule type" value="Genomic_DNA"/>
</dbReference>
<dbReference type="RefSeq" id="WP_032557042.1">
    <property type="nucleotide sequence ID" value="NZ_CP131534.1"/>
</dbReference>
<evidence type="ECO:0000313" key="2">
    <source>
        <dbReference type="Proteomes" id="UP000315444"/>
    </source>
</evidence>
<evidence type="ECO:0000313" key="1">
    <source>
        <dbReference type="EMBL" id="TWV39385.1"/>
    </source>
</evidence>